<protein>
    <submittedName>
        <fullName evidence="2">Uncharacterized protein</fullName>
    </submittedName>
</protein>
<accession>A0A922KZA8</accession>
<keyword evidence="1" id="KW-0472">Membrane</keyword>
<keyword evidence="1" id="KW-1133">Transmembrane helix</keyword>
<dbReference type="AlphaFoldDB" id="A0A922KZA8"/>
<dbReference type="EMBL" id="ASGP02000005">
    <property type="protein sequence ID" value="KAH9506590.1"/>
    <property type="molecule type" value="Genomic_DNA"/>
</dbReference>
<keyword evidence="3" id="KW-1185">Reference proteome</keyword>
<dbReference type="Gene3D" id="3.40.190.10">
    <property type="entry name" value="Periplasmic binding protein-like II"/>
    <property type="match status" value="1"/>
</dbReference>
<dbReference type="SUPFAM" id="SSF53850">
    <property type="entry name" value="Periplasmic binding protein-like II"/>
    <property type="match status" value="1"/>
</dbReference>
<evidence type="ECO:0000313" key="2">
    <source>
        <dbReference type="EMBL" id="KAH9506590.1"/>
    </source>
</evidence>
<feature type="transmembrane region" description="Helical" evidence="1">
    <location>
        <begin position="388"/>
        <end position="411"/>
    </location>
</feature>
<gene>
    <name evidence="2" type="ORF">DERF_011316</name>
</gene>
<feature type="transmembrane region" description="Helical" evidence="1">
    <location>
        <begin position="187"/>
        <end position="211"/>
    </location>
</feature>
<evidence type="ECO:0000256" key="1">
    <source>
        <dbReference type="SAM" id="Phobius"/>
    </source>
</evidence>
<sequence>MSILPKLINDFCFKMDLNETIWPLDISLYNSMPVISSTISWSMSSFQNFAQIEREKVDRNTSCNLRAGLFPNEIFIIYGEQYICSSSYEIYLMLLHYYRCSISFVVSNESYGGYLTSNGSWTGILKLVQQNKIDFIPHMFSMEYNRHQLLDHKQLFPQEHTTTMLTQKHYLINDDPFRLFHAYTLDIWLLILTSFLCFTFLTNSLECLIAINLKEKFCPSMFIVHHSSNRSNQWLRFHHIVNNLIDMFTLFIGQVDGQHILIIDRGRAQLLENFYENLKLHVSIEGLPGTVVNIAIRKNLDNKIKHYLRQLSKVIHGMGIWNLIWRRSIKFNWLQSELSRLQNQWILTINDIETNVKEISEINFKNRILHNNNIGEHSLDTTNTSSLIYIYLFGVGLSIVMFMVEIVYFVING</sequence>
<keyword evidence="1" id="KW-0812">Transmembrane</keyword>
<reference evidence="2" key="2">
    <citation type="journal article" date="2022" name="Res Sq">
        <title>Comparative Genomics Reveals Insights into the Divergent Evolution of Astigmatic Mites and Household Pest Adaptations.</title>
        <authorList>
            <person name="Xiong Q."/>
            <person name="Wan A.T.-Y."/>
            <person name="Liu X.-Y."/>
            <person name="Fung C.S.-H."/>
            <person name="Xiao X."/>
            <person name="Malainual N."/>
            <person name="Hou J."/>
            <person name="Wang L."/>
            <person name="Wang M."/>
            <person name="Yang K."/>
            <person name="Cui Y."/>
            <person name="Leung E."/>
            <person name="Nong W."/>
            <person name="Shin S.-K."/>
            <person name="Au S."/>
            <person name="Jeong K.Y."/>
            <person name="Chew F.T."/>
            <person name="Hui J."/>
            <person name="Leung T.F."/>
            <person name="Tungtrongchitr A."/>
            <person name="Zhong N."/>
            <person name="Liu Z."/>
            <person name="Tsui S."/>
        </authorList>
    </citation>
    <scope>NUCLEOTIDE SEQUENCE</scope>
    <source>
        <strain evidence="2">Derf</strain>
        <tissue evidence="2">Whole organism</tissue>
    </source>
</reference>
<organism evidence="2 3">
    <name type="scientific">Dermatophagoides farinae</name>
    <name type="common">American house dust mite</name>
    <dbReference type="NCBI Taxonomy" id="6954"/>
    <lineage>
        <taxon>Eukaryota</taxon>
        <taxon>Metazoa</taxon>
        <taxon>Ecdysozoa</taxon>
        <taxon>Arthropoda</taxon>
        <taxon>Chelicerata</taxon>
        <taxon>Arachnida</taxon>
        <taxon>Acari</taxon>
        <taxon>Acariformes</taxon>
        <taxon>Sarcoptiformes</taxon>
        <taxon>Astigmata</taxon>
        <taxon>Psoroptidia</taxon>
        <taxon>Analgoidea</taxon>
        <taxon>Pyroglyphidae</taxon>
        <taxon>Dermatophagoidinae</taxon>
        <taxon>Dermatophagoides</taxon>
    </lineage>
</organism>
<reference evidence="2" key="1">
    <citation type="submission" date="2013-05" db="EMBL/GenBank/DDBJ databases">
        <authorList>
            <person name="Yim A.K.Y."/>
            <person name="Chan T.F."/>
            <person name="Ji K.M."/>
            <person name="Liu X.Y."/>
            <person name="Zhou J.W."/>
            <person name="Li R.Q."/>
            <person name="Yang K.Y."/>
            <person name="Li J."/>
            <person name="Li M."/>
            <person name="Law P.T.W."/>
            <person name="Wu Y.L."/>
            <person name="Cai Z.L."/>
            <person name="Qin H."/>
            <person name="Bao Y."/>
            <person name="Leung R.K.K."/>
            <person name="Ng P.K.S."/>
            <person name="Zou J."/>
            <person name="Zhong X.J."/>
            <person name="Ran P.X."/>
            <person name="Zhong N.S."/>
            <person name="Liu Z.G."/>
            <person name="Tsui S.K.W."/>
        </authorList>
    </citation>
    <scope>NUCLEOTIDE SEQUENCE</scope>
    <source>
        <strain evidence="2">Derf</strain>
        <tissue evidence="2">Whole organism</tissue>
    </source>
</reference>
<proteinExistence type="predicted"/>
<name>A0A922KZA8_DERFA</name>
<dbReference type="Proteomes" id="UP000790347">
    <property type="component" value="Unassembled WGS sequence"/>
</dbReference>
<evidence type="ECO:0000313" key="3">
    <source>
        <dbReference type="Proteomes" id="UP000790347"/>
    </source>
</evidence>
<comment type="caution">
    <text evidence="2">The sequence shown here is derived from an EMBL/GenBank/DDBJ whole genome shotgun (WGS) entry which is preliminary data.</text>
</comment>